<dbReference type="PANTHER" id="PTHR35580:SF1">
    <property type="entry name" value="PHYTASE-LIKE DOMAIN-CONTAINING PROTEIN"/>
    <property type="match status" value="1"/>
</dbReference>
<proteinExistence type="predicted"/>
<dbReference type="AlphaFoldDB" id="A0A4D9CUL6"/>
<protein>
    <recommendedName>
        <fullName evidence="3">Bulb-type lectin domain-containing protein</fullName>
    </recommendedName>
</protein>
<dbReference type="InterPro" id="IPR052918">
    <property type="entry name" value="Motility_Chemotaxis_Reg"/>
</dbReference>
<evidence type="ECO:0000313" key="2">
    <source>
        <dbReference type="Proteomes" id="UP000355283"/>
    </source>
</evidence>
<dbReference type="Proteomes" id="UP000355283">
    <property type="component" value="Unassembled WGS sequence"/>
</dbReference>
<gene>
    <name evidence="1" type="ORF">NSK_005680</name>
</gene>
<accession>A0A4D9CUL6</accession>
<sequence>MTVGSTTLTSPGSTDIFIIKLDSSGSPVWATSFGGTSNDIGFAIAVDASGSSYTTGNFRGSMTVGNTTLTSAGGTDIFIIKLDSSGSPVWATSFGGTSIDDGRAIAVDASGSSYTTGNFEKSMTVGNTTLTSAGLFDIFIIKLDSSGSPVWARSFGGIGNDIGRGIAVDASGSSYTTGEFRGSMTVGSTTLTSVANTDIFIIKLDSSGSPVWATSFGATINDVGRAIAVDASGSSYTSGEFQGSMTVGSTTLTSAGGTDIFIIKLDSAGSPVWATSFRGTSFDIGYAIAVDASGSSYTTGSFQGSMTVGSTTLTSAGGTDIFIIQLESSGSPVSATSLGGSSTDLGRGIAVDALGSSYTTGSFQGSMTVDNTALTSAGSNDIFIYKTGI</sequence>
<comment type="caution">
    <text evidence="1">The sequence shown here is derived from an EMBL/GenBank/DDBJ whole genome shotgun (WGS) entry which is preliminary data.</text>
</comment>
<reference evidence="1 2" key="1">
    <citation type="submission" date="2019-01" db="EMBL/GenBank/DDBJ databases">
        <title>Nuclear Genome Assembly of the Microalgal Biofuel strain Nannochloropsis salina CCMP1776.</title>
        <authorList>
            <person name="Hovde B."/>
        </authorList>
    </citation>
    <scope>NUCLEOTIDE SEQUENCE [LARGE SCALE GENOMIC DNA]</scope>
    <source>
        <strain evidence="1 2">CCMP1776</strain>
    </source>
</reference>
<name>A0A4D9CUL6_9STRA</name>
<organism evidence="1 2">
    <name type="scientific">Nannochloropsis salina CCMP1776</name>
    <dbReference type="NCBI Taxonomy" id="1027361"/>
    <lineage>
        <taxon>Eukaryota</taxon>
        <taxon>Sar</taxon>
        <taxon>Stramenopiles</taxon>
        <taxon>Ochrophyta</taxon>
        <taxon>Eustigmatophyceae</taxon>
        <taxon>Eustigmatales</taxon>
        <taxon>Monodopsidaceae</taxon>
        <taxon>Microchloropsis</taxon>
        <taxon>Microchloropsis salina</taxon>
    </lineage>
</organism>
<dbReference type="PANTHER" id="PTHR35580">
    <property type="entry name" value="CELL SURFACE GLYCOPROTEIN (S-LAYER PROTEIN)-LIKE PROTEIN"/>
    <property type="match status" value="1"/>
</dbReference>
<dbReference type="EMBL" id="SDOX01000080">
    <property type="protein sequence ID" value="TFJ82991.1"/>
    <property type="molecule type" value="Genomic_DNA"/>
</dbReference>
<keyword evidence="2" id="KW-1185">Reference proteome</keyword>
<evidence type="ECO:0008006" key="3">
    <source>
        <dbReference type="Google" id="ProtNLM"/>
    </source>
</evidence>
<evidence type="ECO:0000313" key="1">
    <source>
        <dbReference type="EMBL" id="TFJ82991.1"/>
    </source>
</evidence>